<organism evidence="1 2">
    <name type="scientific">Clonostachys rhizophaga</name>
    <dbReference type="NCBI Taxonomy" id="160324"/>
    <lineage>
        <taxon>Eukaryota</taxon>
        <taxon>Fungi</taxon>
        <taxon>Dikarya</taxon>
        <taxon>Ascomycota</taxon>
        <taxon>Pezizomycotina</taxon>
        <taxon>Sordariomycetes</taxon>
        <taxon>Hypocreomycetidae</taxon>
        <taxon>Hypocreales</taxon>
        <taxon>Bionectriaceae</taxon>
        <taxon>Clonostachys</taxon>
    </lineage>
</organism>
<dbReference type="Proteomes" id="UP000696573">
    <property type="component" value="Unassembled WGS sequence"/>
</dbReference>
<evidence type="ECO:0000313" key="1">
    <source>
        <dbReference type="EMBL" id="CAH0016998.1"/>
    </source>
</evidence>
<comment type="caution">
    <text evidence="1">The sequence shown here is derived from an EMBL/GenBank/DDBJ whole genome shotgun (WGS) entry which is preliminary data.</text>
</comment>
<evidence type="ECO:0000313" key="2">
    <source>
        <dbReference type="Proteomes" id="UP000696573"/>
    </source>
</evidence>
<protein>
    <submittedName>
        <fullName evidence="1">Uncharacterized protein</fullName>
    </submittedName>
</protein>
<name>A0A9N9V5B2_9HYPO</name>
<proteinExistence type="predicted"/>
<reference evidence="1" key="1">
    <citation type="submission" date="2021-10" db="EMBL/GenBank/DDBJ databases">
        <authorList>
            <person name="Piombo E."/>
        </authorList>
    </citation>
    <scope>NUCLEOTIDE SEQUENCE</scope>
</reference>
<accession>A0A9N9V5B2</accession>
<gene>
    <name evidence="1" type="ORF">CRHIZ90672A_00013260</name>
</gene>
<dbReference type="AlphaFoldDB" id="A0A9N9V5B2"/>
<sequence length="88" mass="9922">MVKGSVQLAKLSAVDPNTSDRRDIKQRLFGIKAKDYYSIMLVRSKYPSCLIPPPLGTVVDQDSDSIPELIQKKTSTRIVKWDISQDNN</sequence>
<dbReference type="EMBL" id="CABFNQ020000490">
    <property type="protein sequence ID" value="CAH0016998.1"/>
    <property type="molecule type" value="Genomic_DNA"/>
</dbReference>
<keyword evidence="2" id="KW-1185">Reference proteome</keyword>